<keyword evidence="1" id="KW-0732">Signal</keyword>
<dbReference type="InterPro" id="IPR007730">
    <property type="entry name" value="SPOR-like_dom"/>
</dbReference>
<evidence type="ECO:0000313" key="4">
    <source>
        <dbReference type="Proteomes" id="UP000057981"/>
    </source>
</evidence>
<reference evidence="3 4" key="1">
    <citation type="submission" date="2015-10" db="EMBL/GenBank/DDBJ databases">
        <authorList>
            <person name="Gilbert D.G."/>
        </authorList>
    </citation>
    <scope>NUCLEOTIDE SEQUENCE [LARGE SCALE GENOMIC DNA]</scope>
    <source>
        <strain evidence="4">HZ-22</strain>
    </source>
</reference>
<gene>
    <name evidence="3" type="ORF">APS56_12895</name>
</gene>
<dbReference type="SUPFAM" id="SSF110997">
    <property type="entry name" value="Sporulation related repeat"/>
    <property type="match status" value="1"/>
</dbReference>
<dbReference type="GO" id="GO:0042834">
    <property type="term" value="F:peptidoglycan binding"/>
    <property type="evidence" value="ECO:0007669"/>
    <property type="project" value="InterPro"/>
</dbReference>
<keyword evidence="3" id="KW-0648">Protein biosynthesis</keyword>
<organism evidence="3 4">
    <name type="scientific">Pseudalgibacter alginicilyticus</name>
    <dbReference type="NCBI Taxonomy" id="1736674"/>
    <lineage>
        <taxon>Bacteria</taxon>
        <taxon>Pseudomonadati</taxon>
        <taxon>Bacteroidota</taxon>
        <taxon>Flavobacteriia</taxon>
        <taxon>Flavobacteriales</taxon>
        <taxon>Flavobacteriaceae</taxon>
        <taxon>Pseudalgibacter</taxon>
    </lineage>
</organism>
<protein>
    <submittedName>
        <fullName evidence="3">Translation initiation factor IF-2</fullName>
    </submittedName>
</protein>
<keyword evidence="3" id="KW-0396">Initiation factor</keyword>
<dbReference type="EMBL" id="CP012898">
    <property type="protein sequence ID" value="ALJ05974.1"/>
    <property type="molecule type" value="Genomic_DNA"/>
</dbReference>
<sequence length="127" mass="14683">MKVLSLKISLLSIFCFLTCGYYCNAQQGSVIINQDKNITKLMDVKKEMSDNDTNRYKIQIYSGNRNGAESAKSNFESTYDQWTPIVQFETPNYKIWVGNFVTRLEADRALKKIKSEFPSAFIFKPKK</sequence>
<dbReference type="Pfam" id="PF05036">
    <property type="entry name" value="SPOR"/>
    <property type="match status" value="1"/>
</dbReference>
<accession>A0A0N7HYR3</accession>
<feature type="domain" description="SPOR" evidence="2">
    <location>
        <begin position="54"/>
        <end position="123"/>
    </location>
</feature>
<dbReference type="OrthoDB" id="2473397at2"/>
<evidence type="ECO:0000256" key="1">
    <source>
        <dbReference type="SAM" id="SignalP"/>
    </source>
</evidence>
<dbReference type="RefSeq" id="WP_054728972.1">
    <property type="nucleotide sequence ID" value="NZ_CP012898.1"/>
</dbReference>
<proteinExistence type="predicted"/>
<dbReference type="GO" id="GO:0003743">
    <property type="term" value="F:translation initiation factor activity"/>
    <property type="evidence" value="ECO:0007669"/>
    <property type="project" value="UniProtKB-KW"/>
</dbReference>
<dbReference type="AlphaFoldDB" id="A0A0N7HYR3"/>
<evidence type="ECO:0000313" key="3">
    <source>
        <dbReference type="EMBL" id="ALJ05974.1"/>
    </source>
</evidence>
<feature type="chain" id="PRO_5006012771" evidence="1">
    <location>
        <begin position="26"/>
        <end position="127"/>
    </location>
</feature>
<feature type="signal peptide" evidence="1">
    <location>
        <begin position="1"/>
        <end position="25"/>
    </location>
</feature>
<evidence type="ECO:0000259" key="2">
    <source>
        <dbReference type="Pfam" id="PF05036"/>
    </source>
</evidence>
<dbReference type="STRING" id="1736674.APS56_12895"/>
<dbReference type="Proteomes" id="UP000057981">
    <property type="component" value="Chromosome"/>
</dbReference>
<dbReference type="InterPro" id="IPR036680">
    <property type="entry name" value="SPOR-like_sf"/>
</dbReference>
<keyword evidence="4" id="KW-1185">Reference proteome</keyword>
<dbReference type="KEGG" id="ahz:APS56_12895"/>
<dbReference type="Gene3D" id="3.30.70.1070">
    <property type="entry name" value="Sporulation related repeat"/>
    <property type="match status" value="1"/>
</dbReference>
<name>A0A0N7HYR3_9FLAO</name>